<reference evidence="7" key="2">
    <citation type="submission" date="2023-04" db="EMBL/GenBank/DDBJ databases">
        <authorList>
            <person name="Bu L."/>
            <person name="Lu L."/>
            <person name="Laidemitt M.R."/>
            <person name="Zhang S.M."/>
            <person name="Mutuku M."/>
            <person name="Mkoji G."/>
            <person name="Steinauer M."/>
            <person name="Loker E.S."/>
        </authorList>
    </citation>
    <scope>NUCLEOTIDE SEQUENCE</scope>
    <source>
        <strain evidence="7">KasaAsao</strain>
        <tissue evidence="7">Whole Snail</tissue>
    </source>
</reference>
<evidence type="ECO:0000256" key="1">
    <source>
        <dbReference type="ARBA" id="ARBA00004141"/>
    </source>
</evidence>
<feature type="transmembrane region" description="Helical" evidence="5">
    <location>
        <begin position="412"/>
        <end position="433"/>
    </location>
</feature>
<keyword evidence="4 5" id="KW-0472">Membrane</keyword>
<evidence type="ECO:0000256" key="4">
    <source>
        <dbReference type="ARBA" id="ARBA00023136"/>
    </source>
</evidence>
<dbReference type="InterPro" id="IPR020846">
    <property type="entry name" value="MFS_dom"/>
</dbReference>
<keyword evidence="8" id="KW-1185">Reference proteome</keyword>
<feature type="transmembrane region" description="Helical" evidence="5">
    <location>
        <begin position="104"/>
        <end position="124"/>
    </location>
</feature>
<sequence>MIKQMAGYMTMDTGGTETVASDNDVLRVTLVQESTPVIITENVLDRHYQYLKDPSGFKVYKQRWLLLFIIALINFTNALIWIIFSPVTDKTAAYYKKSLMEVNWLSLVFLVASVPSGFFASWMLDTIGLRASIIVAAWLNLIGCLLRNITIFNFISIESKYPVLLTGQIVAACGQTFIMFTPAKVAALWFADSQRALATTVASMSNPLGILAANLMSPYIVRENSDISIVLWICSAISLLGVLMSMIFVRKSIPPTPPSPSAASQSEPFFIGIKKLRKNGAFWLLTLSVGGGLALFTAYTTFLEQILCPQNYDNNFAGLSGALMIAFGIVGAFVAGLIADKTKKFSEVTKIGFCLSTLFSIAFVQLARFRGQDVLIAASVALFGCFGFAIYPTALEMAVEITYPVAEATSTGLIFLSGQIQGIIIMLIAQFIAQPLSAHDAALPKACPQDSSFDPQDWTIPNLMVNGLGVFYCVVITLLFHAKYKRMNAEMMAKAKSTLNGKLHSAVN</sequence>
<dbReference type="Proteomes" id="UP001233172">
    <property type="component" value="Unassembled WGS sequence"/>
</dbReference>
<dbReference type="PANTHER" id="PTHR10924:SF6">
    <property type="entry name" value="SOLUTE CARRIER FAMILY 49 MEMBER A3"/>
    <property type="match status" value="1"/>
</dbReference>
<keyword evidence="2 5" id="KW-0812">Transmembrane</keyword>
<feature type="transmembrane region" description="Helical" evidence="5">
    <location>
        <begin position="227"/>
        <end position="249"/>
    </location>
</feature>
<dbReference type="PROSITE" id="PS50850">
    <property type="entry name" value="MFS"/>
    <property type="match status" value="1"/>
</dbReference>
<feature type="transmembrane region" description="Helical" evidence="5">
    <location>
        <begin position="374"/>
        <end position="391"/>
    </location>
</feature>
<gene>
    <name evidence="7" type="ORF">Bpfe_016492</name>
</gene>
<dbReference type="EMBL" id="JASAOG010000081">
    <property type="protein sequence ID" value="KAK0054001.1"/>
    <property type="molecule type" value="Genomic_DNA"/>
</dbReference>
<feature type="transmembrane region" description="Helical" evidence="5">
    <location>
        <begin position="351"/>
        <end position="368"/>
    </location>
</feature>
<feature type="transmembrane region" description="Helical" evidence="5">
    <location>
        <begin position="64"/>
        <end position="84"/>
    </location>
</feature>
<dbReference type="PANTHER" id="PTHR10924">
    <property type="entry name" value="MAJOR FACILITATOR SUPERFAMILY PROTEIN-RELATED"/>
    <property type="match status" value="1"/>
</dbReference>
<dbReference type="InterPro" id="IPR036259">
    <property type="entry name" value="MFS_trans_sf"/>
</dbReference>
<dbReference type="Pfam" id="PF07690">
    <property type="entry name" value="MFS_1"/>
    <property type="match status" value="1"/>
</dbReference>
<organism evidence="7 8">
    <name type="scientific">Biomphalaria pfeifferi</name>
    <name type="common">Bloodfluke planorb</name>
    <name type="synonym">Freshwater snail</name>
    <dbReference type="NCBI Taxonomy" id="112525"/>
    <lineage>
        <taxon>Eukaryota</taxon>
        <taxon>Metazoa</taxon>
        <taxon>Spiralia</taxon>
        <taxon>Lophotrochozoa</taxon>
        <taxon>Mollusca</taxon>
        <taxon>Gastropoda</taxon>
        <taxon>Heterobranchia</taxon>
        <taxon>Euthyneura</taxon>
        <taxon>Panpulmonata</taxon>
        <taxon>Hygrophila</taxon>
        <taxon>Lymnaeoidea</taxon>
        <taxon>Planorbidae</taxon>
        <taxon>Biomphalaria</taxon>
    </lineage>
</organism>
<protein>
    <submittedName>
        <fullName evidence="7">Major facilitator superfamily domain-containing protein 7-a-like isoform X1</fullName>
    </submittedName>
</protein>
<evidence type="ECO:0000313" key="7">
    <source>
        <dbReference type="EMBL" id="KAK0054001.1"/>
    </source>
</evidence>
<dbReference type="GO" id="GO:0022857">
    <property type="term" value="F:transmembrane transporter activity"/>
    <property type="evidence" value="ECO:0007669"/>
    <property type="project" value="InterPro"/>
</dbReference>
<evidence type="ECO:0000256" key="3">
    <source>
        <dbReference type="ARBA" id="ARBA00022989"/>
    </source>
</evidence>
<comment type="subcellular location">
    <subcellularLocation>
        <location evidence="1">Membrane</location>
        <topology evidence="1">Multi-pass membrane protein</topology>
    </subcellularLocation>
</comment>
<feature type="transmembrane region" description="Helical" evidence="5">
    <location>
        <begin position="319"/>
        <end position="339"/>
    </location>
</feature>
<comment type="caution">
    <text evidence="7">The sequence shown here is derived from an EMBL/GenBank/DDBJ whole genome shotgun (WGS) entry which is preliminary data.</text>
</comment>
<dbReference type="AlphaFoldDB" id="A0AAD8BGJ5"/>
<evidence type="ECO:0000313" key="8">
    <source>
        <dbReference type="Proteomes" id="UP001233172"/>
    </source>
</evidence>
<feature type="domain" description="Major facilitator superfamily (MFS) profile" evidence="6">
    <location>
        <begin position="66"/>
        <end position="485"/>
    </location>
</feature>
<feature type="transmembrane region" description="Helical" evidence="5">
    <location>
        <begin position="463"/>
        <end position="482"/>
    </location>
</feature>
<proteinExistence type="predicted"/>
<feature type="transmembrane region" description="Helical" evidence="5">
    <location>
        <begin position="131"/>
        <end position="157"/>
    </location>
</feature>
<dbReference type="InterPro" id="IPR011701">
    <property type="entry name" value="MFS"/>
</dbReference>
<dbReference type="SUPFAM" id="SSF103473">
    <property type="entry name" value="MFS general substrate transporter"/>
    <property type="match status" value="1"/>
</dbReference>
<reference evidence="7" key="1">
    <citation type="journal article" date="2023" name="PLoS Negl. Trop. Dis.">
        <title>A genome sequence for Biomphalaria pfeifferi, the major vector snail for the human-infecting parasite Schistosoma mansoni.</title>
        <authorList>
            <person name="Bu L."/>
            <person name="Lu L."/>
            <person name="Laidemitt M.R."/>
            <person name="Zhang S.M."/>
            <person name="Mutuku M."/>
            <person name="Mkoji G."/>
            <person name="Steinauer M."/>
            <person name="Loker E.S."/>
        </authorList>
    </citation>
    <scope>NUCLEOTIDE SEQUENCE</scope>
    <source>
        <strain evidence="7">KasaAsao</strain>
    </source>
</reference>
<feature type="transmembrane region" description="Helical" evidence="5">
    <location>
        <begin position="169"/>
        <end position="190"/>
    </location>
</feature>
<dbReference type="CDD" id="cd17399">
    <property type="entry name" value="MFS_MFSD7"/>
    <property type="match status" value="1"/>
</dbReference>
<evidence type="ECO:0000259" key="6">
    <source>
        <dbReference type="PROSITE" id="PS50850"/>
    </source>
</evidence>
<dbReference type="Gene3D" id="1.20.1250.20">
    <property type="entry name" value="MFS general substrate transporter like domains"/>
    <property type="match status" value="1"/>
</dbReference>
<feature type="transmembrane region" description="Helical" evidence="5">
    <location>
        <begin position="281"/>
        <end position="299"/>
    </location>
</feature>
<evidence type="ECO:0000256" key="2">
    <source>
        <dbReference type="ARBA" id="ARBA00022692"/>
    </source>
</evidence>
<accession>A0AAD8BGJ5</accession>
<keyword evidence="3 5" id="KW-1133">Transmembrane helix</keyword>
<feature type="transmembrane region" description="Helical" evidence="5">
    <location>
        <begin position="197"/>
        <end position="221"/>
    </location>
</feature>
<dbReference type="InterPro" id="IPR049680">
    <property type="entry name" value="FLVCR1-2_SLC49-like"/>
</dbReference>
<name>A0AAD8BGJ5_BIOPF</name>
<evidence type="ECO:0000256" key="5">
    <source>
        <dbReference type="SAM" id="Phobius"/>
    </source>
</evidence>
<dbReference type="GO" id="GO:0016020">
    <property type="term" value="C:membrane"/>
    <property type="evidence" value="ECO:0007669"/>
    <property type="project" value="UniProtKB-SubCell"/>
</dbReference>